<dbReference type="InterPro" id="IPR006122">
    <property type="entry name" value="HMA_Cu_ion-bd"/>
</dbReference>
<dbReference type="EMBL" id="WNVG01001668">
    <property type="protein sequence ID" value="MDZ5035458.1"/>
    <property type="molecule type" value="Genomic_DNA"/>
</dbReference>
<evidence type="ECO:0000259" key="4">
    <source>
        <dbReference type="PROSITE" id="PS50846"/>
    </source>
</evidence>
<dbReference type="Proteomes" id="UP001289066">
    <property type="component" value="Unassembled WGS sequence"/>
</dbReference>
<dbReference type="FunFam" id="3.30.70.100:FF:000005">
    <property type="entry name" value="Copper-exporting P-type ATPase A"/>
    <property type="match status" value="1"/>
</dbReference>
<feature type="domain" description="HMA" evidence="4">
    <location>
        <begin position="2"/>
        <end position="68"/>
    </location>
</feature>
<reference evidence="5" key="1">
    <citation type="submission" date="2019-11" db="EMBL/GenBank/DDBJ databases">
        <title>Characterization of Clostridium perfringens isolates from swine manure treated agricultural soils.</title>
        <authorList>
            <person name="Wushke S.T."/>
        </authorList>
    </citation>
    <scope>NUCLEOTIDE SEQUENCE</scope>
    <source>
        <strain evidence="5">X15</strain>
    </source>
</reference>
<accession>A0AAW9IZ30</accession>
<dbReference type="InterPro" id="IPR001802">
    <property type="entry name" value="MerP/CopZ"/>
</dbReference>
<proteinExistence type="predicted"/>
<dbReference type="InterPro" id="IPR006121">
    <property type="entry name" value="HMA_dom"/>
</dbReference>
<dbReference type="PANTHER" id="PTHR46594">
    <property type="entry name" value="P-TYPE CATION-TRANSPORTING ATPASE"/>
    <property type="match status" value="1"/>
</dbReference>
<evidence type="ECO:0000313" key="5">
    <source>
        <dbReference type="EMBL" id="MDZ5035458.1"/>
    </source>
</evidence>
<keyword evidence="2" id="KW-0479">Metal-binding</keyword>
<keyword evidence="3" id="KW-0186">Copper</keyword>
<evidence type="ECO:0000256" key="2">
    <source>
        <dbReference type="ARBA" id="ARBA00022723"/>
    </source>
</evidence>
<dbReference type="Gene3D" id="3.30.70.100">
    <property type="match status" value="2"/>
</dbReference>
<name>A0AAW9IZ30_CLOPF</name>
<organism evidence="5 6">
    <name type="scientific">Clostridium perfringens</name>
    <dbReference type="NCBI Taxonomy" id="1502"/>
    <lineage>
        <taxon>Bacteria</taxon>
        <taxon>Bacillati</taxon>
        <taxon>Bacillota</taxon>
        <taxon>Clostridia</taxon>
        <taxon>Eubacteriales</taxon>
        <taxon>Clostridiaceae</taxon>
        <taxon>Clostridium</taxon>
    </lineage>
</organism>
<dbReference type="PROSITE" id="PS50846">
    <property type="entry name" value="HMA_2"/>
    <property type="match status" value="2"/>
</dbReference>
<evidence type="ECO:0000256" key="1">
    <source>
        <dbReference type="ARBA" id="ARBA00015313"/>
    </source>
</evidence>
<comment type="caution">
    <text evidence="5">The sequence shown here is derived from an EMBL/GenBank/DDBJ whole genome shotgun (WGS) entry which is preliminary data.</text>
</comment>
<evidence type="ECO:0000256" key="3">
    <source>
        <dbReference type="ARBA" id="ARBA00023008"/>
    </source>
</evidence>
<dbReference type="Pfam" id="PF00403">
    <property type="entry name" value="HMA"/>
    <property type="match status" value="1"/>
</dbReference>
<dbReference type="PANTHER" id="PTHR46594:SF4">
    <property type="entry name" value="P-TYPE CATION-TRANSPORTING ATPASE"/>
    <property type="match status" value="1"/>
</dbReference>
<dbReference type="InterPro" id="IPR036163">
    <property type="entry name" value="HMA_dom_sf"/>
</dbReference>
<dbReference type="CDD" id="cd00371">
    <property type="entry name" value="HMA"/>
    <property type="match status" value="2"/>
</dbReference>
<dbReference type="SUPFAM" id="SSF55008">
    <property type="entry name" value="HMA, heavy metal-associated domain"/>
    <property type="match status" value="2"/>
</dbReference>
<evidence type="ECO:0000313" key="6">
    <source>
        <dbReference type="Proteomes" id="UP001289066"/>
    </source>
</evidence>
<gene>
    <name evidence="5" type="ORF">GNF81_22530</name>
</gene>
<dbReference type="GO" id="GO:0005507">
    <property type="term" value="F:copper ion binding"/>
    <property type="evidence" value="ECO:0007669"/>
    <property type="project" value="InterPro"/>
</dbReference>
<feature type="non-terminal residue" evidence="5">
    <location>
        <position position="99"/>
    </location>
</feature>
<dbReference type="RefSeq" id="WP_322413732.1">
    <property type="nucleotide sequence ID" value="NZ_WNVG01001668.1"/>
</dbReference>
<protein>
    <recommendedName>
        <fullName evidence="1">Copper chaperone CopZ</fullName>
    </recommendedName>
</protein>
<feature type="domain" description="HMA" evidence="4">
    <location>
        <begin position="72"/>
        <end position="99"/>
    </location>
</feature>
<sequence>MKEEKVKISGMTCTACASRVERVMNKLEGVDSASVNFATETLSIKYDNEKLNSSDIEKAVEKAGYSVEKKTKSYSFKVEGMTCSACANRVERVTKKADG</sequence>
<dbReference type="PRINTS" id="PR00946">
    <property type="entry name" value="HGSCAVENGER"/>
</dbReference>
<dbReference type="AlphaFoldDB" id="A0AAW9IZ30"/>
<dbReference type="NCBIfam" id="TIGR00003">
    <property type="entry name" value="copper ion binding protein"/>
    <property type="match status" value="1"/>
</dbReference>